<proteinExistence type="predicted"/>
<reference evidence="1" key="1">
    <citation type="journal article" date="2010" name="Microbiol. Resour. Announc.">
        <title>Comparative genomics of the bacterial genus Listeria: Genome evolution is characterized by limited gene acquisition and limited gene loss.</title>
        <authorList>
            <person name="den Bakker H.C."/>
            <person name="Cummings C.A."/>
            <person name="Ferreira V."/>
            <person name="Vatta P."/>
            <person name="Orsi R.H."/>
            <person name="Degoricija L."/>
            <person name="Barker M."/>
            <person name="Petrauskene O."/>
            <person name="Furtado M.R."/>
            <person name="Wiedmann M."/>
        </authorList>
    </citation>
    <scope>NUCLEOTIDE SEQUENCE [LARGE SCALE GENOMIC DNA]</scope>
    <source>
        <strain evidence="1">FSL N1-067</strain>
    </source>
</reference>
<protein>
    <submittedName>
        <fullName evidence="1">Uncharacterized protein</fullName>
    </submittedName>
</protein>
<organism evidence="1">
    <name type="scientific">Listeria seeligeri FSL N1-067</name>
    <dbReference type="NCBI Taxonomy" id="702453"/>
    <lineage>
        <taxon>Bacteria</taxon>
        <taxon>Bacillati</taxon>
        <taxon>Bacillota</taxon>
        <taxon>Bacilli</taxon>
        <taxon>Bacillales</taxon>
        <taxon>Listeriaceae</taxon>
        <taxon>Listeria</taxon>
    </lineage>
</organism>
<comment type="caution">
    <text evidence="1">The sequence shown here is derived from an EMBL/GenBank/DDBJ whole genome shotgun (WGS) entry which is preliminary data.</text>
</comment>
<dbReference type="EMBL" id="ADXJ01000711">
    <property type="protein sequence ID" value="EFR99963.1"/>
    <property type="molecule type" value="Genomic_DNA"/>
</dbReference>
<gene>
    <name evidence="1" type="ORF">NT03LS_1895a</name>
</gene>
<evidence type="ECO:0000313" key="1">
    <source>
        <dbReference type="EMBL" id="EFR99963.1"/>
    </source>
</evidence>
<dbReference type="Proteomes" id="UP000004302">
    <property type="component" value="Chromosome"/>
</dbReference>
<accession>E3ZQY4</accession>
<dbReference type="AlphaFoldDB" id="E3ZQY4"/>
<sequence length="38" mass="4496">IYARVGHSDAVLDYHDLYNEYLLLLYHLVQTVPFSMLL</sequence>
<name>E3ZQY4_LISSE</name>
<feature type="non-terminal residue" evidence="1">
    <location>
        <position position="1"/>
    </location>
</feature>
<dbReference type="HOGENOM" id="CLU_3321618_0_0_9"/>